<protein>
    <submittedName>
        <fullName evidence="2">Uncharacterized protein</fullName>
    </submittedName>
</protein>
<dbReference type="AlphaFoldDB" id="A0A0H1BMJ8"/>
<evidence type="ECO:0000313" key="3">
    <source>
        <dbReference type="Proteomes" id="UP000053573"/>
    </source>
</evidence>
<feature type="compositionally biased region" description="Polar residues" evidence="1">
    <location>
        <begin position="62"/>
        <end position="72"/>
    </location>
</feature>
<reference evidence="3" key="1">
    <citation type="journal article" date="2015" name="PLoS Genet.">
        <title>The dynamic genome and transcriptome of the human fungal pathogen Blastomyces and close relative Emmonsia.</title>
        <authorList>
            <person name="Munoz J.F."/>
            <person name="Gauthier G.M."/>
            <person name="Desjardins C.A."/>
            <person name="Gallo J.E."/>
            <person name="Holder J."/>
            <person name="Sullivan T.D."/>
            <person name="Marty A.J."/>
            <person name="Carmen J.C."/>
            <person name="Chen Z."/>
            <person name="Ding L."/>
            <person name="Gujja S."/>
            <person name="Magrini V."/>
            <person name="Misas E."/>
            <person name="Mitreva M."/>
            <person name="Priest M."/>
            <person name="Saif S."/>
            <person name="Whiston E.A."/>
            <person name="Young S."/>
            <person name="Zeng Q."/>
            <person name="Goldman W.E."/>
            <person name="Mardis E.R."/>
            <person name="Taylor J.W."/>
            <person name="McEwen J.G."/>
            <person name="Clay O.K."/>
            <person name="Klein B.S."/>
            <person name="Cuomo C.A."/>
        </authorList>
    </citation>
    <scope>NUCLEOTIDE SEQUENCE [LARGE SCALE GENOMIC DNA]</scope>
    <source>
        <strain evidence="3">UAMH 139</strain>
    </source>
</reference>
<sequence length="146" mass="16365">MPSSVPSLHERHLNPLAAQDIYEALEVLLVNPSQPINGICYRQRISKRKRDSLPSIELAVPPSNTATQRSEIFGLSSSNGLLLQPFYHHHRNRDLQSLGKHPSSTTQSNHHTTGHYHQQNHPTPTNDSQPPHATQKNEPDLPNSKV</sequence>
<feature type="region of interest" description="Disordered" evidence="1">
    <location>
        <begin position="92"/>
        <end position="146"/>
    </location>
</feature>
<name>A0A0H1BMJ8_9EURO</name>
<dbReference type="EMBL" id="LDEV01000703">
    <property type="protein sequence ID" value="KLJ12774.1"/>
    <property type="molecule type" value="Genomic_DNA"/>
</dbReference>
<comment type="caution">
    <text evidence="2">The sequence shown here is derived from an EMBL/GenBank/DDBJ whole genome shotgun (WGS) entry which is preliminary data.</text>
</comment>
<dbReference type="Proteomes" id="UP000053573">
    <property type="component" value="Unassembled WGS sequence"/>
</dbReference>
<accession>A0A0H1BMJ8</accession>
<evidence type="ECO:0000256" key="1">
    <source>
        <dbReference type="SAM" id="MobiDB-lite"/>
    </source>
</evidence>
<feature type="region of interest" description="Disordered" evidence="1">
    <location>
        <begin position="48"/>
        <end position="72"/>
    </location>
</feature>
<feature type="compositionally biased region" description="Polar residues" evidence="1">
    <location>
        <begin position="102"/>
        <end position="136"/>
    </location>
</feature>
<evidence type="ECO:0000313" key="2">
    <source>
        <dbReference type="EMBL" id="KLJ12774.1"/>
    </source>
</evidence>
<keyword evidence="3" id="KW-1185">Reference proteome</keyword>
<proteinExistence type="predicted"/>
<gene>
    <name evidence="2" type="ORF">EMPG_12224</name>
</gene>
<organism evidence="2 3">
    <name type="scientific">Blastomyces silverae</name>
    <dbReference type="NCBI Taxonomy" id="2060906"/>
    <lineage>
        <taxon>Eukaryota</taxon>
        <taxon>Fungi</taxon>
        <taxon>Dikarya</taxon>
        <taxon>Ascomycota</taxon>
        <taxon>Pezizomycotina</taxon>
        <taxon>Eurotiomycetes</taxon>
        <taxon>Eurotiomycetidae</taxon>
        <taxon>Onygenales</taxon>
        <taxon>Ajellomycetaceae</taxon>
        <taxon>Blastomyces</taxon>
    </lineage>
</organism>